<dbReference type="InterPro" id="IPR056913">
    <property type="entry name" value="TRAPPC10/Trs130_N"/>
</dbReference>
<dbReference type="GO" id="GO:0005829">
    <property type="term" value="C:cytosol"/>
    <property type="evidence" value="ECO:0007669"/>
    <property type="project" value="GOC"/>
</dbReference>
<evidence type="ECO:0000256" key="3">
    <source>
        <dbReference type="ARBA" id="ARBA00023034"/>
    </source>
</evidence>
<dbReference type="Pfam" id="PF23604">
    <property type="entry name" value="Ig_TRAPPC10"/>
    <property type="match status" value="1"/>
</dbReference>
<dbReference type="GO" id="GO:0034498">
    <property type="term" value="P:early endosome to Golgi transport"/>
    <property type="evidence" value="ECO:0007669"/>
    <property type="project" value="TreeGrafter"/>
</dbReference>
<feature type="domain" description="TRAPPC10 Ig-like" evidence="7">
    <location>
        <begin position="583"/>
        <end position="707"/>
    </location>
</feature>
<protein>
    <recommendedName>
        <fullName evidence="10">Trafficking protein particle complex subunit 10</fullName>
    </recommendedName>
</protein>
<dbReference type="AlphaFoldDB" id="A0A8J1XGE2"/>
<dbReference type="InterPro" id="IPR022233">
    <property type="entry name" value="TRAPPC10/Trs130_C"/>
</dbReference>
<accession>A0A8J1XGE2</accession>
<dbReference type="InterPro" id="IPR045126">
    <property type="entry name" value="TRAPPC10/Trs130"/>
</dbReference>
<dbReference type="EMBL" id="CAIIXF020000011">
    <property type="protein sequence ID" value="CAH1800251.1"/>
    <property type="molecule type" value="Genomic_DNA"/>
</dbReference>
<evidence type="ECO:0000313" key="9">
    <source>
        <dbReference type="Proteomes" id="UP000749559"/>
    </source>
</evidence>
<name>A0A8J1XGE2_OWEFU</name>
<feature type="compositionally biased region" description="Low complexity" evidence="4">
    <location>
        <begin position="436"/>
        <end position="449"/>
    </location>
</feature>
<evidence type="ECO:0000256" key="2">
    <source>
        <dbReference type="ARBA" id="ARBA00022448"/>
    </source>
</evidence>
<dbReference type="GO" id="GO:0006891">
    <property type="term" value="P:intra-Golgi vesicle-mediated transport"/>
    <property type="evidence" value="ECO:0007669"/>
    <property type="project" value="TreeGrafter"/>
</dbReference>
<evidence type="ECO:0000259" key="5">
    <source>
        <dbReference type="Pfam" id="PF12584"/>
    </source>
</evidence>
<feature type="region of interest" description="Disordered" evidence="4">
    <location>
        <begin position="425"/>
        <end position="449"/>
    </location>
</feature>
<feature type="domain" description="TRAPPC10/Trs130 N-terminal" evidence="6">
    <location>
        <begin position="1"/>
        <end position="124"/>
    </location>
</feature>
<evidence type="ECO:0000256" key="1">
    <source>
        <dbReference type="ARBA" id="ARBA00004555"/>
    </source>
</evidence>
<feature type="domain" description="TRAPPC10/Trs130 C-terminal" evidence="5">
    <location>
        <begin position="833"/>
        <end position="952"/>
    </location>
</feature>
<dbReference type="Pfam" id="PF12584">
    <property type="entry name" value="TRAPPC10"/>
    <property type="match status" value="1"/>
</dbReference>
<evidence type="ECO:0000313" key="8">
    <source>
        <dbReference type="EMBL" id="CAH1800251.1"/>
    </source>
</evidence>
<sequence>MRFQREKRVESGWKFTDYFLLQEELAFVYEMLGANEEALVQYDELDALFTQFVLNHSMGDVSEWLFSFIEPPSTWEGVTLEKPINFKKRELIRQNKASLLDFRNYLFSRQCSILLSLKRPWELAQRAMEFLHNCVQEVAILEVAMPPGSISCWVFVSCLEILQACEHFKEVEAYSLFTASLWEYARKKLLELGKLCGLLPGDDPTTQQLTAVVDLIAGISQISGSENSSGPVEKLSEALQTKESFQRQYLGLSELTMGTYKHIGRIRSARLIGRDLAEFYMQLGEPSKAEGFLMDALKIYHHEKWDMLADSTRVDLGRCQKRQGSTSKYARSCSHVASSRYLPQDVKMEHYKDLLHIAGSYQDDGPLLLNARPAFTVKTIELEEATIITGDDASINMILTNHLPETVTCDLISISLNHKPIKVQEPEMAKTRKRNSSVSSCSDSELGSSLNSSQFEDMLLDMREHKDRKTAATSVVCHNIAAVMRGHHDSGPHNVMEREANKGDYTISLSCLSVTLKPGENQVILTGKTADKGSYTVEQMCIQVEALEFIKNKVAPDLKYEVVDDSPVIEFTLCQEIFRDIPFKTNLTVHTGSQHIEENSKLKIKMPDGVAIRLRELSNSEVLESESDSVFMNGVHTTANANNEEDNITDGDILKVEEQSEVELTLPEKIPYEHIVIPLEIMFTVSCNSPTDTKLQMEIMNPWSSEPALNNFTICYPLQVTHRLHTAAKWKYIQVVVAGKTILNYTLCDPQLITDSPNIDITFLNRTQKHLVVNSNQSASYIWQFKTNTEECPPINWQFSLKYQGQGQMEERSCKKEFSLDKYKTIYAVRSEVNPGSNEGHCIVGKTCSLELMVKAVDKVNTDEDQTFVYEIHHANKHWKVLGEAKCSFKLKDSIFTKTLSIQPLTCGFLPLPNITLFKQNSSSTPDNTMGELEAFSHGEVYNITQSSQILVKKGLPENVIATTNVTAI</sequence>
<dbReference type="Pfam" id="PF23036">
    <property type="entry name" value="TRAPPC10_1st"/>
    <property type="match status" value="1"/>
</dbReference>
<evidence type="ECO:0008006" key="10">
    <source>
        <dbReference type="Google" id="ProtNLM"/>
    </source>
</evidence>
<organism evidence="8 9">
    <name type="scientific">Owenia fusiformis</name>
    <name type="common">Polychaete worm</name>
    <dbReference type="NCBI Taxonomy" id="6347"/>
    <lineage>
        <taxon>Eukaryota</taxon>
        <taxon>Metazoa</taxon>
        <taxon>Spiralia</taxon>
        <taxon>Lophotrochozoa</taxon>
        <taxon>Annelida</taxon>
        <taxon>Polychaeta</taxon>
        <taxon>Sedentaria</taxon>
        <taxon>Canalipalpata</taxon>
        <taxon>Sabellida</taxon>
        <taxon>Oweniida</taxon>
        <taxon>Oweniidae</taxon>
        <taxon>Owenia</taxon>
    </lineage>
</organism>
<dbReference type="PANTHER" id="PTHR13251">
    <property type="entry name" value="EPILEPSY HOLOPROSENCEPHALY CANDIDATE 1/TMEM1"/>
    <property type="match status" value="1"/>
</dbReference>
<reference evidence="8" key="1">
    <citation type="submission" date="2022-03" db="EMBL/GenBank/DDBJ databases">
        <authorList>
            <person name="Martin C."/>
        </authorList>
    </citation>
    <scope>NUCLEOTIDE SEQUENCE</scope>
</reference>
<keyword evidence="9" id="KW-1185">Reference proteome</keyword>
<dbReference type="GO" id="GO:1990071">
    <property type="term" value="C:TRAPPII protein complex"/>
    <property type="evidence" value="ECO:0007669"/>
    <property type="project" value="InterPro"/>
</dbReference>
<dbReference type="InterPro" id="IPR056917">
    <property type="entry name" value="Ig_TRAPPC10"/>
</dbReference>
<evidence type="ECO:0000259" key="7">
    <source>
        <dbReference type="Pfam" id="PF23604"/>
    </source>
</evidence>
<dbReference type="OrthoDB" id="10256906at2759"/>
<proteinExistence type="predicted"/>
<keyword evidence="2" id="KW-0813">Transport</keyword>
<comment type="subcellular location">
    <subcellularLocation>
        <location evidence="1">Golgi apparatus</location>
    </subcellularLocation>
</comment>
<keyword evidence="3" id="KW-0333">Golgi apparatus</keyword>
<dbReference type="Proteomes" id="UP000749559">
    <property type="component" value="Unassembled WGS sequence"/>
</dbReference>
<gene>
    <name evidence="8" type="ORF">OFUS_LOCUS24164</name>
</gene>
<comment type="caution">
    <text evidence="8">The sequence shown here is derived from an EMBL/GenBank/DDBJ whole genome shotgun (WGS) entry which is preliminary data.</text>
</comment>
<evidence type="ECO:0000256" key="4">
    <source>
        <dbReference type="SAM" id="MobiDB-lite"/>
    </source>
</evidence>
<dbReference type="PANTHER" id="PTHR13251:SF3">
    <property type="entry name" value="TRAFFICKING PROTEIN PARTICLE COMPLEX SUBUNIT 10"/>
    <property type="match status" value="1"/>
</dbReference>
<evidence type="ECO:0000259" key="6">
    <source>
        <dbReference type="Pfam" id="PF23036"/>
    </source>
</evidence>